<reference evidence="1" key="1">
    <citation type="submission" date="2022-02" db="EMBL/GenBank/DDBJ databases">
        <authorList>
            <person name="Henning P.M."/>
            <person name="McCubbin A.G."/>
            <person name="Shore J.S."/>
        </authorList>
    </citation>
    <scope>NUCLEOTIDE SEQUENCE</scope>
    <source>
        <strain evidence="1">F60SS</strain>
        <tissue evidence="1">Leaves</tissue>
    </source>
</reference>
<protein>
    <recommendedName>
        <fullName evidence="3">Cotton fiber protein</fullName>
    </recommendedName>
</protein>
<dbReference type="OrthoDB" id="1936669at2759"/>
<dbReference type="PANTHER" id="PTHR33265">
    <property type="entry name" value="AVR9/CF-9 RAPIDLY ELICITED PROTEIN-RELATED"/>
    <property type="match status" value="1"/>
</dbReference>
<proteinExistence type="predicted"/>
<keyword evidence="2" id="KW-1185">Reference proteome</keyword>
<dbReference type="InterPro" id="IPR008480">
    <property type="entry name" value="DUF761_pln"/>
</dbReference>
<sequence length="164" mass="19194">MPRKRIPIFHKVSNLLKTSLLVTKIRKPIIPKLVFLKKARKIKRFRLLKHYNYGFLEEYEFSPSSSPLIHFQKKHFKKTSNTERMYSMLFLCRCLGGLRAGGGGGDELGYRLSMDSLPAIAMEYSSDDHEPLDSGNGEDSVDQRAERFIERFYQQMRMQRQESI</sequence>
<evidence type="ECO:0000313" key="2">
    <source>
        <dbReference type="Proteomes" id="UP001141552"/>
    </source>
</evidence>
<dbReference type="AlphaFoldDB" id="A0A9Q0JQG9"/>
<accession>A0A9Q0JQG9</accession>
<reference evidence="1" key="2">
    <citation type="journal article" date="2023" name="Plants (Basel)">
        <title>Annotation of the Turnera subulata (Passifloraceae) Draft Genome Reveals the S-Locus Evolved after the Divergence of Turneroideae from Passifloroideae in a Stepwise Manner.</title>
        <authorList>
            <person name="Henning P.M."/>
            <person name="Roalson E.H."/>
            <person name="Mir W."/>
            <person name="McCubbin A.G."/>
            <person name="Shore J.S."/>
        </authorList>
    </citation>
    <scope>NUCLEOTIDE SEQUENCE</scope>
    <source>
        <strain evidence="1">F60SS</strain>
    </source>
</reference>
<organism evidence="1 2">
    <name type="scientific">Turnera subulata</name>
    <dbReference type="NCBI Taxonomy" id="218843"/>
    <lineage>
        <taxon>Eukaryota</taxon>
        <taxon>Viridiplantae</taxon>
        <taxon>Streptophyta</taxon>
        <taxon>Embryophyta</taxon>
        <taxon>Tracheophyta</taxon>
        <taxon>Spermatophyta</taxon>
        <taxon>Magnoliopsida</taxon>
        <taxon>eudicotyledons</taxon>
        <taxon>Gunneridae</taxon>
        <taxon>Pentapetalae</taxon>
        <taxon>rosids</taxon>
        <taxon>fabids</taxon>
        <taxon>Malpighiales</taxon>
        <taxon>Passifloraceae</taxon>
        <taxon>Turnera</taxon>
    </lineage>
</organism>
<evidence type="ECO:0000313" key="1">
    <source>
        <dbReference type="EMBL" id="KAJ4851476.1"/>
    </source>
</evidence>
<dbReference type="Pfam" id="PF05553">
    <property type="entry name" value="DUF761"/>
    <property type="match status" value="1"/>
</dbReference>
<dbReference type="EMBL" id="JAKUCV010000049">
    <property type="protein sequence ID" value="KAJ4851476.1"/>
    <property type="molecule type" value="Genomic_DNA"/>
</dbReference>
<evidence type="ECO:0008006" key="3">
    <source>
        <dbReference type="Google" id="ProtNLM"/>
    </source>
</evidence>
<dbReference type="Proteomes" id="UP001141552">
    <property type="component" value="Unassembled WGS sequence"/>
</dbReference>
<gene>
    <name evidence="1" type="ORF">Tsubulata_031148</name>
</gene>
<name>A0A9Q0JQG9_9ROSI</name>
<dbReference type="PANTHER" id="PTHR33265:SF10">
    <property type="entry name" value="OS01G0133200 PROTEIN"/>
    <property type="match status" value="1"/>
</dbReference>
<comment type="caution">
    <text evidence="1">The sequence shown here is derived from an EMBL/GenBank/DDBJ whole genome shotgun (WGS) entry which is preliminary data.</text>
</comment>